<feature type="transmembrane region" description="Helical" evidence="11">
    <location>
        <begin position="212"/>
        <end position="238"/>
    </location>
</feature>
<evidence type="ECO:0000256" key="9">
    <source>
        <dbReference type="ARBA" id="ARBA00023136"/>
    </source>
</evidence>
<dbReference type="GO" id="GO:0005789">
    <property type="term" value="C:endoplasmic reticulum membrane"/>
    <property type="evidence" value="ECO:0007669"/>
    <property type="project" value="UniProtKB-SubCell"/>
</dbReference>
<accession>A0A4P6XL89</accession>
<evidence type="ECO:0000256" key="7">
    <source>
        <dbReference type="ARBA" id="ARBA00022824"/>
    </source>
</evidence>
<evidence type="ECO:0000256" key="11">
    <source>
        <dbReference type="RuleBase" id="RU363075"/>
    </source>
</evidence>
<feature type="transmembrane region" description="Helical" evidence="11">
    <location>
        <begin position="120"/>
        <end position="138"/>
    </location>
</feature>
<keyword evidence="13" id="KW-1185">Reference proteome</keyword>
<evidence type="ECO:0000256" key="8">
    <source>
        <dbReference type="ARBA" id="ARBA00022989"/>
    </source>
</evidence>
<evidence type="ECO:0000256" key="1">
    <source>
        <dbReference type="ARBA" id="ARBA00004477"/>
    </source>
</evidence>
<evidence type="ECO:0000313" key="13">
    <source>
        <dbReference type="Proteomes" id="UP000292447"/>
    </source>
</evidence>
<dbReference type="EC" id="2.4.1.-" evidence="11"/>
<sequence>MGLVSWRTVYFASIGLRFVFALSNSYIHPDEHFQSLEVLAGRMFLLSTNEPWEYLLLAPARSFAPLLAVYYVPLKFAQWLALLPLQTWYLVRLVFMSISWVVTDWCLYKMLPTKQERIKAIYFVLTSFVSLVYQSHTFSNSIETVLVLLTVYHINELRFMRSQPKPQYATSDVVRASIAIGFLFAFGTFNRVTFPAFFVLPGLFYLQSAWKWPYVVFISAFTFIVTSACCIIMDTTWFEGVSVGTILKSPFEWSQYVVTPYNNIVYNASLDNLAQHGLHPLYTHILVNLPQLMGPGLILLFPRFRNSYWKTTPFAAAMSGLIFLSIVPHQELRFIIPVVPLLCSCFDVAGLEKACQKRTWLLSFLMNSWLVFNLSMALLMGVFHQGGVLPALEYLHASPQFQSPETALIWWRTYSPPTWMLNQKAGDLQIILISNENEDLKFQSDAASKLLSIDAMGMSVEGVNKVIRIVSATHKLVLLVTPIASFKQNFEADAYDEVWSYNYHLDMDHLNISDLQSLRPGLAIYSLL</sequence>
<dbReference type="PANTHER" id="PTHR22760:SF3">
    <property type="entry name" value="GPI MANNOSYLTRANSFERASE 4"/>
    <property type="match status" value="1"/>
</dbReference>
<keyword evidence="7 11" id="KW-0256">Endoplasmic reticulum</keyword>
<keyword evidence="8 11" id="KW-1133">Transmembrane helix</keyword>
<feature type="transmembrane region" description="Helical" evidence="11">
    <location>
        <begin position="87"/>
        <end position="108"/>
    </location>
</feature>
<evidence type="ECO:0000256" key="4">
    <source>
        <dbReference type="ARBA" id="ARBA00022676"/>
    </source>
</evidence>
<dbReference type="GO" id="GO:0000026">
    <property type="term" value="F:alpha-1,2-mannosyltransferase activity"/>
    <property type="evidence" value="ECO:0007669"/>
    <property type="project" value="TreeGrafter"/>
</dbReference>
<dbReference type="Proteomes" id="UP000292447">
    <property type="component" value="Chromosome I"/>
</dbReference>
<dbReference type="AlphaFoldDB" id="A0A4P6XL89"/>
<gene>
    <name evidence="12" type="primary">MPUL0A11130</name>
    <name evidence="12" type="ORF">METSCH_A11130</name>
</gene>
<evidence type="ECO:0000313" key="12">
    <source>
        <dbReference type="EMBL" id="QBM86471.1"/>
    </source>
</evidence>
<evidence type="ECO:0000256" key="10">
    <source>
        <dbReference type="ARBA" id="ARBA00038466"/>
    </source>
</evidence>
<dbReference type="Pfam" id="PF03901">
    <property type="entry name" value="Glyco_transf_22"/>
    <property type="match status" value="1"/>
</dbReference>
<organism evidence="12 13">
    <name type="scientific">Metschnikowia aff. pulcherrima</name>
    <dbReference type="NCBI Taxonomy" id="2163413"/>
    <lineage>
        <taxon>Eukaryota</taxon>
        <taxon>Fungi</taxon>
        <taxon>Dikarya</taxon>
        <taxon>Ascomycota</taxon>
        <taxon>Saccharomycotina</taxon>
        <taxon>Pichiomycetes</taxon>
        <taxon>Metschnikowiaceae</taxon>
        <taxon>Metschnikowia</taxon>
    </lineage>
</organism>
<protein>
    <recommendedName>
        <fullName evidence="11">Mannosyltransferase</fullName>
        <ecNumber evidence="11">2.4.1.-</ecNumber>
    </recommendedName>
</protein>
<feature type="transmembrane region" description="Helical" evidence="11">
    <location>
        <begin position="361"/>
        <end position="383"/>
    </location>
</feature>
<reference evidence="13" key="1">
    <citation type="submission" date="2019-03" db="EMBL/GenBank/DDBJ databases">
        <title>Snf2 controls pulcherriminic acid biosynthesis and connects pigmentation and antifungal activity of the yeast Metschnikowia pulcherrima.</title>
        <authorList>
            <person name="Gore-Lloyd D."/>
            <person name="Sumann I."/>
            <person name="Brachmann A.O."/>
            <person name="Schneeberger K."/>
            <person name="Ortiz-Merino R.A."/>
            <person name="Moreno-Beltran M."/>
            <person name="Schlaefli M."/>
            <person name="Kirner P."/>
            <person name="Santos Kron A."/>
            <person name="Wolfe K.H."/>
            <person name="Piel J."/>
            <person name="Ahrens C.H."/>
            <person name="Henk D."/>
            <person name="Freimoser F.M."/>
        </authorList>
    </citation>
    <scope>NUCLEOTIDE SEQUENCE [LARGE SCALE GENOMIC DNA]</scope>
    <source>
        <strain evidence="13">APC 1.2</strain>
    </source>
</reference>
<keyword evidence="3" id="KW-0337">GPI-anchor biosynthesis</keyword>
<keyword evidence="5" id="KW-0808">Transferase</keyword>
<comment type="pathway">
    <text evidence="2">Glycolipid biosynthesis; glycosylphosphatidylinositol-anchor biosynthesis.</text>
</comment>
<dbReference type="EMBL" id="CP034456">
    <property type="protein sequence ID" value="QBM86471.1"/>
    <property type="molecule type" value="Genomic_DNA"/>
</dbReference>
<evidence type="ECO:0000256" key="2">
    <source>
        <dbReference type="ARBA" id="ARBA00004687"/>
    </source>
</evidence>
<feature type="transmembrane region" description="Helical" evidence="11">
    <location>
        <begin position="178"/>
        <end position="200"/>
    </location>
</feature>
<dbReference type="InterPro" id="IPR005599">
    <property type="entry name" value="GPI_mannosylTrfase"/>
</dbReference>
<dbReference type="PANTHER" id="PTHR22760">
    <property type="entry name" value="GLYCOSYLTRANSFERASE"/>
    <property type="match status" value="1"/>
</dbReference>
<feature type="transmembrane region" description="Helical" evidence="11">
    <location>
        <begin position="281"/>
        <end position="301"/>
    </location>
</feature>
<dbReference type="GO" id="GO:0006506">
    <property type="term" value="P:GPI anchor biosynthetic process"/>
    <property type="evidence" value="ECO:0007669"/>
    <property type="project" value="UniProtKB-KW"/>
</dbReference>
<keyword evidence="6 11" id="KW-0812">Transmembrane</keyword>
<dbReference type="STRING" id="2163413.A0A4P6XL89"/>
<comment type="subcellular location">
    <subcellularLocation>
        <location evidence="1 11">Endoplasmic reticulum membrane</location>
        <topology evidence="1 11">Multi-pass membrane protein</topology>
    </subcellularLocation>
</comment>
<name>A0A4P6XL89_9ASCO</name>
<feature type="transmembrane region" description="Helical" evidence="11">
    <location>
        <begin position="52"/>
        <end position="72"/>
    </location>
</feature>
<evidence type="ECO:0000256" key="3">
    <source>
        <dbReference type="ARBA" id="ARBA00022502"/>
    </source>
</evidence>
<keyword evidence="9 11" id="KW-0472">Membrane</keyword>
<evidence type="ECO:0000256" key="6">
    <source>
        <dbReference type="ARBA" id="ARBA00022692"/>
    </source>
</evidence>
<comment type="similarity">
    <text evidence="10">Belongs to the glycosyltransferase 22 family. PIGZ subfamily.</text>
</comment>
<proteinExistence type="inferred from homology"/>
<evidence type="ECO:0000256" key="5">
    <source>
        <dbReference type="ARBA" id="ARBA00022679"/>
    </source>
</evidence>
<keyword evidence="4 11" id="KW-0328">Glycosyltransferase</keyword>